<feature type="region of interest" description="Disordered" evidence="2">
    <location>
        <begin position="228"/>
        <end position="260"/>
    </location>
</feature>
<comment type="caution">
    <text evidence="4">The sequence shown here is derived from an EMBL/GenBank/DDBJ whole genome shotgun (WGS) entry which is preliminary data.</text>
</comment>
<keyword evidence="5" id="KW-1185">Reference proteome</keyword>
<dbReference type="AlphaFoldDB" id="A0AAD4R585"/>
<evidence type="ECO:0000256" key="1">
    <source>
        <dbReference type="PROSITE-ProRule" id="PRU00176"/>
    </source>
</evidence>
<organism evidence="4 5">
    <name type="scientific">Ditylenchus destructor</name>
    <dbReference type="NCBI Taxonomy" id="166010"/>
    <lineage>
        <taxon>Eukaryota</taxon>
        <taxon>Metazoa</taxon>
        <taxon>Ecdysozoa</taxon>
        <taxon>Nematoda</taxon>
        <taxon>Chromadorea</taxon>
        <taxon>Rhabditida</taxon>
        <taxon>Tylenchina</taxon>
        <taxon>Tylenchomorpha</taxon>
        <taxon>Sphaerularioidea</taxon>
        <taxon>Anguinidae</taxon>
        <taxon>Anguininae</taxon>
        <taxon>Ditylenchus</taxon>
    </lineage>
</organism>
<feature type="region of interest" description="Disordered" evidence="2">
    <location>
        <begin position="121"/>
        <end position="200"/>
    </location>
</feature>
<dbReference type="InterPro" id="IPR012677">
    <property type="entry name" value="Nucleotide-bd_a/b_plait_sf"/>
</dbReference>
<dbReference type="Proteomes" id="UP001201812">
    <property type="component" value="Unassembled WGS sequence"/>
</dbReference>
<dbReference type="GO" id="GO:0003723">
    <property type="term" value="F:RNA binding"/>
    <property type="evidence" value="ECO:0007669"/>
    <property type="project" value="UniProtKB-UniRule"/>
</dbReference>
<name>A0AAD4R585_9BILA</name>
<evidence type="ECO:0000259" key="3">
    <source>
        <dbReference type="PROSITE" id="PS50102"/>
    </source>
</evidence>
<accession>A0AAD4R585</accession>
<dbReference type="SMART" id="SM00360">
    <property type="entry name" value="RRM"/>
    <property type="match status" value="1"/>
</dbReference>
<dbReference type="InterPro" id="IPR000504">
    <property type="entry name" value="RRM_dom"/>
</dbReference>
<feature type="domain" description="RRM" evidence="3">
    <location>
        <begin position="307"/>
        <end position="375"/>
    </location>
</feature>
<dbReference type="EMBL" id="JAKKPZ010000024">
    <property type="protein sequence ID" value="KAI1710846.1"/>
    <property type="molecule type" value="Genomic_DNA"/>
</dbReference>
<proteinExistence type="predicted"/>
<evidence type="ECO:0000313" key="4">
    <source>
        <dbReference type="EMBL" id="KAI1710846.1"/>
    </source>
</evidence>
<dbReference type="PROSITE" id="PS50102">
    <property type="entry name" value="RRM"/>
    <property type="match status" value="1"/>
</dbReference>
<feature type="region of interest" description="Disordered" evidence="2">
    <location>
        <begin position="524"/>
        <end position="545"/>
    </location>
</feature>
<keyword evidence="1" id="KW-0694">RNA-binding</keyword>
<gene>
    <name evidence="4" type="ORF">DdX_10548</name>
</gene>
<feature type="region of interest" description="Disordered" evidence="2">
    <location>
        <begin position="561"/>
        <end position="614"/>
    </location>
</feature>
<dbReference type="SUPFAM" id="SSF54928">
    <property type="entry name" value="RNA-binding domain, RBD"/>
    <property type="match status" value="1"/>
</dbReference>
<evidence type="ECO:0000256" key="2">
    <source>
        <dbReference type="SAM" id="MobiDB-lite"/>
    </source>
</evidence>
<feature type="compositionally biased region" description="Polar residues" evidence="2">
    <location>
        <begin position="561"/>
        <end position="583"/>
    </location>
</feature>
<sequence>MECCVCSENGKATSFQTNFSLQAHIASTHCKPNLYMCDGCLKSFVSEYGLLKHLQNSCGKGFRTAELDARIDGKLELYKFMEKSINVSLNKKLVQENRPLSPNKKSKVVPIRVNAEPALVTQLQEEHPGSSNEQRADTFPNGHNPEVGSNDVPDQSSPMEPEPSTQTEPETHVEIGSHAENDVSNVNSNDVNTAAESDREREKLGDYFGAFSDEDDVVVVEENIKHYGEKKDQSKESISPGGSMKELRENRAKTARPSRRQVARAQAIAAGILQVNPGGMSNPKEKIPNTYYKNYATNTNNKSSVGHRILVTGMNTEGLKDAKICEMLKGYFEQFGEINQIVIIRNPITKEPNGTAQIRFSSLDGRSKAIKKKMHTIGTSKCEVRKAWGEKDGKWYYDQNDKCWYANQPFAKKRAALENFKQNQVRQDRSFGRSSGNRPPLLRYTRAESEILFQRNQSPSIRSVQAENEILLRGIRESWRNPQSAAMYAPGMITPGMLEHRSMYMETRMREPNMSGYLPDSRFGEPRTAESHGGDRIGGHDHRTPYNGPVFSSNLDYGNRSLMSTENRNDQSVFPSSNGNRSLMSPGRQGFPSTNTNFNYYQTPGTSRNYNTYM</sequence>
<reference evidence="4" key="1">
    <citation type="submission" date="2022-01" db="EMBL/GenBank/DDBJ databases">
        <title>Genome Sequence Resource for Two Populations of Ditylenchus destructor, the Migratory Endoparasitic Phytonematode.</title>
        <authorList>
            <person name="Zhang H."/>
            <person name="Lin R."/>
            <person name="Xie B."/>
        </authorList>
    </citation>
    <scope>NUCLEOTIDE SEQUENCE</scope>
    <source>
        <strain evidence="4">BazhouSP</strain>
    </source>
</reference>
<feature type="compositionally biased region" description="Low complexity" evidence="2">
    <location>
        <begin position="155"/>
        <end position="168"/>
    </location>
</feature>
<feature type="compositionally biased region" description="Polar residues" evidence="2">
    <location>
        <begin position="591"/>
        <end position="614"/>
    </location>
</feature>
<evidence type="ECO:0000313" key="5">
    <source>
        <dbReference type="Proteomes" id="UP001201812"/>
    </source>
</evidence>
<feature type="compositionally biased region" description="Basic and acidic residues" evidence="2">
    <location>
        <begin position="169"/>
        <end position="181"/>
    </location>
</feature>
<dbReference type="Pfam" id="PF00076">
    <property type="entry name" value="RRM_1"/>
    <property type="match status" value="1"/>
</dbReference>
<dbReference type="InterPro" id="IPR035979">
    <property type="entry name" value="RBD_domain_sf"/>
</dbReference>
<feature type="compositionally biased region" description="Low complexity" evidence="2">
    <location>
        <begin position="182"/>
        <end position="192"/>
    </location>
</feature>
<protein>
    <submittedName>
        <fullName evidence="4">RNA recognition motif domain-containing protein</fullName>
    </submittedName>
</protein>
<dbReference type="Gene3D" id="3.30.70.330">
    <property type="match status" value="1"/>
</dbReference>
<feature type="compositionally biased region" description="Basic and acidic residues" evidence="2">
    <location>
        <begin position="524"/>
        <end position="544"/>
    </location>
</feature>